<dbReference type="SMART" id="SM01204">
    <property type="entry name" value="FIST_C"/>
    <property type="match status" value="1"/>
</dbReference>
<evidence type="ECO:0000259" key="2">
    <source>
        <dbReference type="SMART" id="SM01204"/>
    </source>
</evidence>
<feature type="domain" description="FIST C-domain" evidence="2">
    <location>
        <begin position="223"/>
        <end position="366"/>
    </location>
</feature>
<feature type="domain" description="FIST" evidence="1">
    <location>
        <begin position="30"/>
        <end position="222"/>
    </location>
</feature>
<accession>A0A3E1RAQ1</accession>
<dbReference type="InterPro" id="IPR013702">
    <property type="entry name" value="FIST_domain_N"/>
</dbReference>
<name>A0A3E1RAQ1_9BURK</name>
<sequence length="384" mass="41735">MNKLTKLCFVPGVDPQLLEQTLSSWQAAFPHMGVCAFLPEARKDQLGLLQTQCAQRHIPLVGGIFPALVHQGAFHTDGLWLLRFDVMPHYTLHADLPQDADGVEQLVQSIAQQLTPHLVGHPEATLFMLFDSMVPNTGSLLDALYLRLANRVHYAGANAGSETFTPMPCLFDGERLVSNGVLLVLLPDHQGAVLEHGYHAPERTVCATSTHGNCVTQIDWRPAFEVYQELVENQYGVQINAANFYEHAVHFPFGIVRANHHVVVRIPVMLNPDGSLFCVGEVPANSVLTLLASPAVDSTETLQVLCTGLAAMDAGPGATELLLFYCAGRRMHLGLESATAELQALGQRLPSVQVAGALSLGEIGGSRQHDYPLFHNATLVAAHW</sequence>
<dbReference type="Pfam" id="PF10442">
    <property type="entry name" value="FIST_C"/>
    <property type="match status" value="1"/>
</dbReference>
<reference evidence="3 4" key="1">
    <citation type="submission" date="2018-05" db="EMBL/GenBank/DDBJ databases">
        <title>Rhodoferax soyangensis sp.nov., isolated from an oligotrophic freshwater lake.</title>
        <authorList>
            <person name="Park M."/>
        </authorList>
    </citation>
    <scope>NUCLEOTIDE SEQUENCE [LARGE SCALE GENOMIC DNA]</scope>
    <source>
        <strain evidence="3 4">IMCC26218</strain>
    </source>
</reference>
<dbReference type="EMBL" id="QFZK01000013">
    <property type="protein sequence ID" value="RFO95730.1"/>
    <property type="molecule type" value="Genomic_DNA"/>
</dbReference>
<dbReference type="OrthoDB" id="378730at2"/>
<organism evidence="3 4">
    <name type="scientific">Rhodoferax lacus</name>
    <dbReference type="NCBI Taxonomy" id="2184758"/>
    <lineage>
        <taxon>Bacteria</taxon>
        <taxon>Pseudomonadati</taxon>
        <taxon>Pseudomonadota</taxon>
        <taxon>Betaproteobacteria</taxon>
        <taxon>Burkholderiales</taxon>
        <taxon>Comamonadaceae</taxon>
        <taxon>Rhodoferax</taxon>
    </lineage>
</organism>
<dbReference type="SMART" id="SM00897">
    <property type="entry name" value="FIST"/>
    <property type="match status" value="1"/>
</dbReference>
<proteinExistence type="predicted"/>
<dbReference type="InterPro" id="IPR019494">
    <property type="entry name" value="FIST_C"/>
</dbReference>
<keyword evidence="3" id="KW-0418">Kinase</keyword>
<dbReference type="Pfam" id="PF08495">
    <property type="entry name" value="FIST"/>
    <property type="match status" value="1"/>
</dbReference>
<dbReference type="AlphaFoldDB" id="A0A3E1RAQ1"/>
<dbReference type="RefSeq" id="WP_117179335.1">
    <property type="nucleotide sequence ID" value="NZ_QFZK01000013.1"/>
</dbReference>
<dbReference type="PANTHER" id="PTHR40252:SF2">
    <property type="entry name" value="BLR0328 PROTEIN"/>
    <property type="match status" value="1"/>
</dbReference>
<dbReference type="Proteomes" id="UP000260665">
    <property type="component" value="Unassembled WGS sequence"/>
</dbReference>
<evidence type="ECO:0000313" key="3">
    <source>
        <dbReference type="EMBL" id="RFO95730.1"/>
    </source>
</evidence>
<keyword evidence="4" id="KW-1185">Reference proteome</keyword>
<gene>
    <name evidence="3" type="ORF">DIC66_17215</name>
</gene>
<evidence type="ECO:0000313" key="4">
    <source>
        <dbReference type="Proteomes" id="UP000260665"/>
    </source>
</evidence>
<dbReference type="PANTHER" id="PTHR40252">
    <property type="entry name" value="BLR0328 PROTEIN"/>
    <property type="match status" value="1"/>
</dbReference>
<dbReference type="GO" id="GO:0016301">
    <property type="term" value="F:kinase activity"/>
    <property type="evidence" value="ECO:0007669"/>
    <property type="project" value="UniProtKB-KW"/>
</dbReference>
<keyword evidence="3" id="KW-0808">Transferase</keyword>
<evidence type="ECO:0000259" key="1">
    <source>
        <dbReference type="SMART" id="SM00897"/>
    </source>
</evidence>
<comment type="caution">
    <text evidence="3">The sequence shown here is derived from an EMBL/GenBank/DDBJ whole genome shotgun (WGS) entry which is preliminary data.</text>
</comment>
<protein>
    <submittedName>
        <fullName evidence="3">Histidine kinase</fullName>
    </submittedName>
</protein>